<dbReference type="Proteomes" id="UP000245119">
    <property type="component" value="Linkage Group LG10"/>
</dbReference>
<keyword evidence="3" id="KW-0963">Cytoplasm</keyword>
<dbReference type="OMA" id="ACPHESK"/>
<dbReference type="InterPro" id="IPR029063">
    <property type="entry name" value="SAM-dependent_MTases_sf"/>
</dbReference>
<dbReference type="SUPFAM" id="SSF53335">
    <property type="entry name" value="S-adenosyl-L-methionine-dependent methyltransferases"/>
    <property type="match status" value="1"/>
</dbReference>
<feature type="region of interest" description="Disordered" evidence="4">
    <location>
        <begin position="263"/>
        <end position="286"/>
    </location>
</feature>
<dbReference type="FunFam" id="3.40.50.150:FF:000015">
    <property type="entry name" value="Protein-L-isoaspartate (D-aspartate) O-methyltransferase domain-containing 1"/>
    <property type="match status" value="1"/>
</dbReference>
<reference evidence="5 6" key="1">
    <citation type="submission" date="2018-04" db="EMBL/GenBank/DDBJ databases">
        <title>The genome of golden apple snail Pomacea canaliculata provides insight into stress tolerance and invasive adaptation.</title>
        <authorList>
            <person name="Liu C."/>
            <person name="Liu B."/>
            <person name="Ren Y."/>
            <person name="Zhang Y."/>
            <person name="Wang H."/>
            <person name="Li S."/>
            <person name="Jiang F."/>
            <person name="Yin L."/>
            <person name="Zhang G."/>
            <person name="Qian W."/>
            <person name="Fan W."/>
        </authorList>
    </citation>
    <scope>NUCLEOTIDE SEQUENCE [LARGE SCALE GENOMIC DNA]</scope>
    <source>
        <strain evidence="5">SZHN2017</strain>
        <tissue evidence="5">Muscle</tissue>
    </source>
</reference>
<evidence type="ECO:0000256" key="2">
    <source>
        <dbReference type="ARBA" id="ARBA00005369"/>
    </source>
</evidence>
<feature type="compositionally biased region" description="Polar residues" evidence="4">
    <location>
        <begin position="483"/>
        <end position="493"/>
    </location>
</feature>
<dbReference type="InterPro" id="IPR000682">
    <property type="entry name" value="PCMT"/>
</dbReference>
<comment type="similarity">
    <text evidence="2">Belongs to the methyltransferase superfamily. L-isoaspartyl/D-aspartyl protein methyltransferase family.</text>
</comment>
<feature type="compositionally biased region" description="Polar residues" evidence="4">
    <location>
        <begin position="400"/>
        <end position="429"/>
    </location>
</feature>
<dbReference type="PANTHER" id="PTHR11579:SF9">
    <property type="entry name" value="PROTEIN-L-ISOASPARTATE O-METHYLTRANSFERASE"/>
    <property type="match status" value="1"/>
</dbReference>
<proteinExistence type="inferred from homology"/>
<comment type="subcellular location">
    <subcellularLocation>
        <location evidence="1">Cytoplasm</location>
    </subcellularLocation>
</comment>
<feature type="compositionally biased region" description="Acidic residues" evidence="4">
    <location>
        <begin position="470"/>
        <end position="479"/>
    </location>
</feature>
<feature type="compositionally biased region" description="Basic and acidic residues" evidence="4">
    <location>
        <begin position="324"/>
        <end position="336"/>
    </location>
</feature>
<dbReference type="OrthoDB" id="10257972at2759"/>
<dbReference type="Gene3D" id="3.40.50.150">
    <property type="entry name" value="Vaccinia Virus protein VP39"/>
    <property type="match status" value="1"/>
</dbReference>
<dbReference type="GO" id="GO:0004719">
    <property type="term" value="F:protein-L-isoaspartate (D-aspartate) O-methyltransferase activity"/>
    <property type="evidence" value="ECO:0007669"/>
    <property type="project" value="InterPro"/>
</dbReference>
<evidence type="ECO:0000256" key="3">
    <source>
        <dbReference type="ARBA" id="ARBA00022490"/>
    </source>
</evidence>
<gene>
    <name evidence="5" type="ORF">C0Q70_16509</name>
</gene>
<organism evidence="5 6">
    <name type="scientific">Pomacea canaliculata</name>
    <name type="common">Golden apple snail</name>
    <dbReference type="NCBI Taxonomy" id="400727"/>
    <lineage>
        <taxon>Eukaryota</taxon>
        <taxon>Metazoa</taxon>
        <taxon>Spiralia</taxon>
        <taxon>Lophotrochozoa</taxon>
        <taxon>Mollusca</taxon>
        <taxon>Gastropoda</taxon>
        <taxon>Caenogastropoda</taxon>
        <taxon>Architaenioglossa</taxon>
        <taxon>Ampullarioidea</taxon>
        <taxon>Ampullariidae</taxon>
        <taxon>Pomacea</taxon>
    </lineage>
</organism>
<evidence type="ECO:0000313" key="6">
    <source>
        <dbReference type="Proteomes" id="UP000245119"/>
    </source>
</evidence>
<dbReference type="AlphaFoldDB" id="A0A2T7NPZ6"/>
<feature type="compositionally biased region" description="Basic residues" evidence="4">
    <location>
        <begin position="266"/>
        <end position="282"/>
    </location>
</feature>
<accession>A0A2T7NPZ6</accession>
<dbReference type="GO" id="GO:0005737">
    <property type="term" value="C:cytoplasm"/>
    <property type="evidence" value="ECO:0007669"/>
    <property type="project" value="UniProtKB-SubCell"/>
</dbReference>
<comment type="caution">
    <text evidence="5">The sequence shown here is derived from an EMBL/GenBank/DDBJ whole genome shotgun (WGS) entry which is preliminary data.</text>
</comment>
<protein>
    <recommendedName>
        <fullName evidence="7">SOCS box domain-containing protein</fullName>
    </recommendedName>
</protein>
<name>A0A2T7NPZ6_POMCA</name>
<dbReference type="CDD" id="cd02440">
    <property type="entry name" value="AdoMet_MTases"/>
    <property type="match status" value="1"/>
</dbReference>
<evidence type="ECO:0008006" key="7">
    <source>
        <dbReference type="Google" id="ProtNLM"/>
    </source>
</evidence>
<feature type="compositionally biased region" description="Low complexity" evidence="4">
    <location>
        <begin position="513"/>
        <end position="524"/>
    </location>
</feature>
<evidence type="ECO:0000313" key="5">
    <source>
        <dbReference type="EMBL" id="PVD23245.1"/>
    </source>
</evidence>
<feature type="region of interest" description="Disordered" evidence="4">
    <location>
        <begin position="305"/>
        <end position="433"/>
    </location>
</feature>
<keyword evidence="6" id="KW-1185">Reference proteome</keyword>
<dbReference type="STRING" id="400727.A0A2T7NPZ6"/>
<feature type="region of interest" description="Disordered" evidence="4">
    <location>
        <begin position="512"/>
        <end position="574"/>
    </location>
</feature>
<evidence type="ECO:0000256" key="4">
    <source>
        <dbReference type="SAM" id="MobiDB-lite"/>
    </source>
</evidence>
<evidence type="ECO:0000256" key="1">
    <source>
        <dbReference type="ARBA" id="ARBA00004496"/>
    </source>
</evidence>
<dbReference type="EMBL" id="PZQS01000010">
    <property type="protein sequence ID" value="PVD23245.1"/>
    <property type="molecule type" value="Genomic_DNA"/>
</dbReference>
<feature type="compositionally biased region" description="Acidic residues" evidence="4">
    <location>
        <begin position="305"/>
        <end position="323"/>
    </location>
</feature>
<sequence length="600" mass="66501">MGGAVSTGDDNDELIDNLVEAEYIKTPLTERVFRAVDRADYYLPDHRESAYKDLAWKHGHLHLSAPCIYSEVLESLDLQEGMSFLNLGSGTGYLSTMAGLIMGPYGINHGVELHEDVVAYAREKLEEFKRNSSAFKEFDFCEPHFVVGNCLQLASGCRLYDRVYCGAACPFEHENYMKNLIKVGGVLVMPLNDQLLQIRRVTETEWSSRNVLPVSFATLVTPCKEKSDIVDLPDCQVLMLQEACRYTIRSILRNNIYAEQPCLRQPQRKPRRSKPRMKRSGRGHCINIVPGNVGMMILGNFDESDEGEHYDEIDDDDEDDTTDQENRSVDQNKNDNSDPVQSVKNRDSNTREQSCGEDANSLPHFPENLTDLLRATAKPGKSKNGKAADTSKSRAAKVIQESNSSSVTGCTENKRASPSSLCESAQTDSASKRMRHMNLKDAREEELLVSANGCSVEVTREAQDLHEFSSEDSDLENMDLTDSHGTPIQTRHTPSSVLQALSLLPLPKKIRCSSSTSADTSETSGFGSYGDDPLDLPQLSCDKDSPVSSTEEESRGQGQSDAGALSGDSPGPTLGQILKERIDVLPLPLALRSYLMYYRN</sequence>
<feature type="region of interest" description="Disordered" evidence="4">
    <location>
        <begin position="465"/>
        <end position="493"/>
    </location>
</feature>
<dbReference type="PANTHER" id="PTHR11579">
    <property type="entry name" value="PROTEIN-L-ISOASPARTATE O-METHYLTRANSFERASE"/>
    <property type="match status" value="1"/>
</dbReference>
<dbReference type="Pfam" id="PF01135">
    <property type="entry name" value="PCMT"/>
    <property type="match status" value="1"/>
</dbReference>